<dbReference type="InterPro" id="IPR036890">
    <property type="entry name" value="HATPase_C_sf"/>
</dbReference>
<proteinExistence type="predicted"/>
<sequence>IIIAHNGKITAESKKKVGTIFHITLPLLKDEEPD</sequence>
<evidence type="ECO:0008006" key="2">
    <source>
        <dbReference type="Google" id="ProtNLM"/>
    </source>
</evidence>
<feature type="non-terminal residue" evidence="1">
    <location>
        <position position="1"/>
    </location>
</feature>
<dbReference type="SUPFAM" id="SSF55874">
    <property type="entry name" value="ATPase domain of HSP90 chaperone/DNA topoisomerase II/histidine kinase"/>
    <property type="match status" value="1"/>
</dbReference>
<dbReference type="Gene3D" id="3.30.565.10">
    <property type="entry name" value="Histidine kinase-like ATPase, C-terminal domain"/>
    <property type="match status" value="1"/>
</dbReference>
<gene>
    <name evidence="1" type="ORF">S01H1_17969</name>
</gene>
<evidence type="ECO:0000313" key="1">
    <source>
        <dbReference type="EMBL" id="GAF76460.1"/>
    </source>
</evidence>
<protein>
    <recommendedName>
        <fullName evidence="2">Histidine kinase/HSP90-like ATPase domain-containing protein</fullName>
    </recommendedName>
</protein>
<comment type="caution">
    <text evidence="1">The sequence shown here is derived from an EMBL/GenBank/DDBJ whole genome shotgun (WGS) entry which is preliminary data.</text>
</comment>
<name>X0TK66_9ZZZZ</name>
<dbReference type="EMBL" id="BARS01009565">
    <property type="protein sequence ID" value="GAF76460.1"/>
    <property type="molecule type" value="Genomic_DNA"/>
</dbReference>
<organism evidence="1">
    <name type="scientific">marine sediment metagenome</name>
    <dbReference type="NCBI Taxonomy" id="412755"/>
    <lineage>
        <taxon>unclassified sequences</taxon>
        <taxon>metagenomes</taxon>
        <taxon>ecological metagenomes</taxon>
    </lineage>
</organism>
<accession>X0TK66</accession>
<reference evidence="1" key="1">
    <citation type="journal article" date="2014" name="Front. Microbiol.">
        <title>High frequency of phylogenetically diverse reductive dehalogenase-homologous genes in deep subseafloor sedimentary metagenomes.</title>
        <authorList>
            <person name="Kawai M."/>
            <person name="Futagami T."/>
            <person name="Toyoda A."/>
            <person name="Takaki Y."/>
            <person name="Nishi S."/>
            <person name="Hori S."/>
            <person name="Arai W."/>
            <person name="Tsubouchi T."/>
            <person name="Morono Y."/>
            <person name="Uchiyama I."/>
            <person name="Ito T."/>
            <person name="Fujiyama A."/>
            <person name="Inagaki F."/>
            <person name="Takami H."/>
        </authorList>
    </citation>
    <scope>NUCLEOTIDE SEQUENCE</scope>
    <source>
        <strain evidence="1">Expedition CK06-06</strain>
    </source>
</reference>
<dbReference type="AlphaFoldDB" id="X0TK66"/>